<feature type="compositionally biased region" description="Basic and acidic residues" evidence="1">
    <location>
        <begin position="1"/>
        <end position="16"/>
    </location>
</feature>
<keyword evidence="3" id="KW-1185">Reference proteome</keyword>
<reference evidence="2 3" key="1">
    <citation type="journal article" date="2021" name="BMC Genomics">
        <title>Datura genome reveals duplications of psychoactive alkaloid biosynthetic genes and high mutation rate following tissue culture.</title>
        <authorList>
            <person name="Rajewski A."/>
            <person name="Carter-House D."/>
            <person name="Stajich J."/>
            <person name="Litt A."/>
        </authorList>
    </citation>
    <scope>NUCLEOTIDE SEQUENCE [LARGE SCALE GENOMIC DNA]</scope>
    <source>
        <strain evidence="2">AR-01</strain>
    </source>
</reference>
<dbReference type="EMBL" id="JACEIK010005335">
    <property type="protein sequence ID" value="MCE0481251.1"/>
    <property type="molecule type" value="Genomic_DNA"/>
</dbReference>
<evidence type="ECO:0000256" key="1">
    <source>
        <dbReference type="SAM" id="MobiDB-lite"/>
    </source>
</evidence>
<proteinExistence type="predicted"/>
<dbReference type="Proteomes" id="UP000823775">
    <property type="component" value="Unassembled WGS sequence"/>
</dbReference>
<comment type="caution">
    <text evidence="2">The sequence shown here is derived from an EMBL/GenBank/DDBJ whole genome shotgun (WGS) entry which is preliminary data.</text>
</comment>
<protein>
    <submittedName>
        <fullName evidence="2">Uncharacterized protein</fullName>
    </submittedName>
</protein>
<name>A0ABS8VNK5_DATST</name>
<evidence type="ECO:0000313" key="2">
    <source>
        <dbReference type="EMBL" id="MCE0481251.1"/>
    </source>
</evidence>
<accession>A0ABS8VNK5</accession>
<evidence type="ECO:0000313" key="3">
    <source>
        <dbReference type="Proteomes" id="UP000823775"/>
    </source>
</evidence>
<sequence>MVVAEKGLKRLREGTKGSKSLAAKAPPVGRFGAKAINEHGLKWFNAQKEAKYAPEKWIDEGRLSLEFLTIYDTIHELGLGYMFVEPEECNLTLLVMVITVNTNDALLLVM</sequence>
<feature type="region of interest" description="Disordered" evidence="1">
    <location>
        <begin position="1"/>
        <end position="22"/>
    </location>
</feature>
<gene>
    <name evidence="2" type="ORF">HAX54_038846</name>
</gene>
<organism evidence="2 3">
    <name type="scientific">Datura stramonium</name>
    <name type="common">Jimsonweed</name>
    <name type="synonym">Common thornapple</name>
    <dbReference type="NCBI Taxonomy" id="4076"/>
    <lineage>
        <taxon>Eukaryota</taxon>
        <taxon>Viridiplantae</taxon>
        <taxon>Streptophyta</taxon>
        <taxon>Embryophyta</taxon>
        <taxon>Tracheophyta</taxon>
        <taxon>Spermatophyta</taxon>
        <taxon>Magnoliopsida</taxon>
        <taxon>eudicotyledons</taxon>
        <taxon>Gunneridae</taxon>
        <taxon>Pentapetalae</taxon>
        <taxon>asterids</taxon>
        <taxon>lamiids</taxon>
        <taxon>Solanales</taxon>
        <taxon>Solanaceae</taxon>
        <taxon>Solanoideae</taxon>
        <taxon>Datureae</taxon>
        <taxon>Datura</taxon>
    </lineage>
</organism>